<sequence>MNPFDQDTVVVSHEQIDVTAMLAAIGDDRAGASVVFSGMVRNHAPGKTDISHLEYEAYVGVVEVKIAEIIAEAAARWDVLEVRAAHRLGELGIRDVSVAVAVSSAHRAESFEAARYVIDELKKRAPIWKKEHWPGGAEWVREDHSNQDLSS</sequence>
<accession>A0A3B0T113</accession>
<dbReference type="InterPro" id="IPR036563">
    <property type="entry name" value="MoaE_sf"/>
</dbReference>
<dbReference type="InterPro" id="IPR003448">
    <property type="entry name" value="Mopterin_biosynth_MoaE"/>
</dbReference>
<dbReference type="PANTHER" id="PTHR23404">
    <property type="entry name" value="MOLYBDOPTERIN SYNTHASE RELATED"/>
    <property type="match status" value="1"/>
</dbReference>
<organism evidence="1">
    <name type="scientific">hydrothermal vent metagenome</name>
    <dbReference type="NCBI Taxonomy" id="652676"/>
    <lineage>
        <taxon>unclassified sequences</taxon>
        <taxon>metagenomes</taxon>
        <taxon>ecological metagenomes</taxon>
    </lineage>
</organism>
<dbReference type="SUPFAM" id="SSF54690">
    <property type="entry name" value="Molybdopterin synthase subunit MoaE"/>
    <property type="match status" value="1"/>
</dbReference>
<dbReference type="GO" id="GO:0006777">
    <property type="term" value="P:Mo-molybdopterin cofactor biosynthetic process"/>
    <property type="evidence" value="ECO:0007669"/>
    <property type="project" value="InterPro"/>
</dbReference>
<name>A0A3B0T113_9ZZZZ</name>
<gene>
    <name evidence="1" type="ORF">MNBD_ACTINO02-663</name>
</gene>
<proteinExistence type="predicted"/>
<reference evidence="1" key="1">
    <citation type="submission" date="2018-06" db="EMBL/GenBank/DDBJ databases">
        <authorList>
            <person name="Zhirakovskaya E."/>
        </authorList>
    </citation>
    <scope>NUCLEOTIDE SEQUENCE</scope>
</reference>
<keyword evidence="1" id="KW-0808">Transferase</keyword>
<dbReference type="CDD" id="cd00756">
    <property type="entry name" value="MoaE"/>
    <property type="match status" value="1"/>
</dbReference>
<dbReference type="GO" id="GO:0030366">
    <property type="term" value="F:molybdopterin synthase activity"/>
    <property type="evidence" value="ECO:0007669"/>
    <property type="project" value="UniProtKB-EC"/>
</dbReference>
<evidence type="ECO:0000313" key="1">
    <source>
        <dbReference type="EMBL" id="VAW08152.1"/>
    </source>
</evidence>
<protein>
    <submittedName>
        <fullName evidence="1">Molybdopterin synthase catalytic subunit MoaE</fullName>
        <ecNumber evidence="1">2.8.1.12</ecNumber>
    </submittedName>
</protein>
<dbReference type="Gene3D" id="3.90.1170.40">
    <property type="entry name" value="Molybdopterin biosynthesis MoaE subunit"/>
    <property type="match status" value="1"/>
</dbReference>
<dbReference type="Pfam" id="PF02391">
    <property type="entry name" value="MoaE"/>
    <property type="match status" value="1"/>
</dbReference>
<dbReference type="EMBL" id="UOEK01000445">
    <property type="protein sequence ID" value="VAW08152.1"/>
    <property type="molecule type" value="Genomic_DNA"/>
</dbReference>
<dbReference type="EC" id="2.8.1.12" evidence="1"/>
<dbReference type="AlphaFoldDB" id="A0A3B0T113"/>